<dbReference type="AlphaFoldDB" id="A0AAX6MFQ3"/>
<sequence length="161" mass="17051">MKLIVRARALQVDAGLIRQDVVRLAGRAGPVGASMDLAGLMISFRAMALDVAPVVREDVVVGAVEVGVAAGAVRAVVVVEELTPSCLGRGKQSGGHKSADETGGLHDLNLKTPGEMMPNTQENGGILIEYLYPFNFKIKYLSTYLLMDLVMIPGNVGQSNM</sequence>
<gene>
    <name evidence="2" type="ORF">Daesc_007530</name>
</gene>
<name>A0AAX6MFQ3_9PEZI</name>
<organism evidence="2 3">
    <name type="scientific">Daldinia eschscholtzii</name>
    <dbReference type="NCBI Taxonomy" id="292717"/>
    <lineage>
        <taxon>Eukaryota</taxon>
        <taxon>Fungi</taxon>
        <taxon>Dikarya</taxon>
        <taxon>Ascomycota</taxon>
        <taxon>Pezizomycotina</taxon>
        <taxon>Sordariomycetes</taxon>
        <taxon>Xylariomycetidae</taxon>
        <taxon>Xylariales</taxon>
        <taxon>Hypoxylaceae</taxon>
        <taxon>Daldinia</taxon>
    </lineage>
</organism>
<protein>
    <submittedName>
        <fullName evidence="2">Uncharacterized protein</fullName>
    </submittedName>
</protein>
<proteinExistence type="predicted"/>
<comment type="caution">
    <text evidence="2">The sequence shown here is derived from an EMBL/GenBank/DDBJ whole genome shotgun (WGS) entry which is preliminary data.</text>
</comment>
<keyword evidence="3" id="KW-1185">Reference proteome</keyword>
<evidence type="ECO:0000313" key="2">
    <source>
        <dbReference type="EMBL" id="KAK6951001.1"/>
    </source>
</evidence>
<feature type="region of interest" description="Disordered" evidence="1">
    <location>
        <begin position="89"/>
        <end position="112"/>
    </location>
</feature>
<evidence type="ECO:0000313" key="3">
    <source>
        <dbReference type="Proteomes" id="UP001369815"/>
    </source>
</evidence>
<reference evidence="2 3" key="1">
    <citation type="journal article" date="2024" name="Front Chem Biol">
        <title>Unveiling the potential of Daldinia eschscholtzii MFLUCC 19-0629 through bioactivity and bioinformatics studies for enhanced sustainable agriculture production.</title>
        <authorList>
            <person name="Brooks S."/>
            <person name="Weaver J.A."/>
            <person name="Klomchit A."/>
            <person name="Alharthi S.A."/>
            <person name="Onlamun T."/>
            <person name="Nurani R."/>
            <person name="Vong T.K."/>
            <person name="Alberti F."/>
            <person name="Greco C."/>
        </authorList>
    </citation>
    <scope>NUCLEOTIDE SEQUENCE [LARGE SCALE GENOMIC DNA]</scope>
    <source>
        <strain evidence="2">MFLUCC 19-0629</strain>
    </source>
</reference>
<dbReference type="EMBL" id="JBANMG010000007">
    <property type="protein sequence ID" value="KAK6951001.1"/>
    <property type="molecule type" value="Genomic_DNA"/>
</dbReference>
<evidence type="ECO:0000256" key="1">
    <source>
        <dbReference type="SAM" id="MobiDB-lite"/>
    </source>
</evidence>
<accession>A0AAX6MFQ3</accession>
<dbReference type="Proteomes" id="UP001369815">
    <property type="component" value="Unassembled WGS sequence"/>
</dbReference>